<name>X0V845_9ZZZZ</name>
<dbReference type="Pfam" id="PF08220">
    <property type="entry name" value="HTH_DeoR"/>
    <property type="match status" value="1"/>
</dbReference>
<evidence type="ECO:0000259" key="4">
    <source>
        <dbReference type="PROSITE" id="PS51000"/>
    </source>
</evidence>
<dbReference type="InterPro" id="IPR018356">
    <property type="entry name" value="Tscrpt_reg_HTH_DeoR_CS"/>
</dbReference>
<dbReference type="Gene3D" id="1.10.10.10">
    <property type="entry name" value="Winged helix-like DNA-binding domain superfamily/Winged helix DNA-binding domain"/>
    <property type="match status" value="1"/>
</dbReference>
<evidence type="ECO:0000256" key="1">
    <source>
        <dbReference type="ARBA" id="ARBA00023015"/>
    </source>
</evidence>
<dbReference type="InterPro" id="IPR014036">
    <property type="entry name" value="DeoR-like_C"/>
</dbReference>
<dbReference type="AlphaFoldDB" id="X0V845"/>
<dbReference type="InterPro" id="IPR001034">
    <property type="entry name" value="DeoR_HTH"/>
</dbReference>
<feature type="non-terminal residue" evidence="5">
    <location>
        <position position="174"/>
    </location>
</feature>
<keyword evidence="3" id="KW-0804">Transcription</keyword>
<dbReference type="SUPFAM" id="SSF100950">
    <property type="entry name" value="NagB/RpiA/CoA transferase-like"/>
    <property type="match status" value="1"/>
</dbReference>
<dbReference type="PROSITE" id="PS00894">
    <property type="entry name" value="HTH_DEOR_1"/>
    <property type="match status" value="1"/>
</dbReference>
<organism evidence="5">
    <name type="scientific">marine sediment metagenome</name>
    <dbReference type="NCBI Taxonomy" id="412755"/>
    <lineage>
        <taxon>unclassified sequences</taxon>
        <taxon>metagenomes</taxon>
        <taxon>ecological metagenomes</taxon>
    </lineage>
</organism>
<dbReference type="PROSITE" id="PS51000">
    <property type="entry name" value="HTH_DEOR_2"/>
    <property type="match status" value="1"/>
</dbReference>
<sequence length="174" mass="19737">MKKRIDKIYEIMELEIQVNIENLAKRFNVSEITIRRDLKKLEKRGLATSILHGATINRESTFRIPYAERIKKNIYEKKIIARKALSYIKPEETIVICSGTTTYQLAKLIRSNGMKIRVFTNALDSAMELTYSDNITTIMAGGIITDAYTVEINKGNNIDSRTGPIDKMFIGGDG</sequence>
<dbReference type="SUPFAM" id="SSF46785">
    <property type="entry name" value="Winged helix' DNA-binding domain"/>
    <property type="match status" value="1"/>
</dbReference>
<dbReference type="InterPro" id="IPR036390">
    <property type="entry name" value="WH_DNA-bd_sf"/>
</dbReference>
<dbReference type="GO" id="GO:0003677">
    <property type="term" value="F:DNA binding"/>
    <property type="evidence" value="ECO:0007669"/>
    <property type="project" value="UniProtKB-KW"/>
</dbReference>
<dbReference type="PANTHER" id="PTHR30363">
    <property type="entry name" value="HTH-TYPE TRANSCRIPTIONAL REGULATOR SRLR-RELATED"/>
    <property type="match status" value="1"/>
</dbReference>
<dbReference type="InterPro" id="IPR037171">
    <property type="entry name" value="NagB/RpiA_transferase-like"/>
</dbReference>
<dbReference type="InterPro" id="IPR036388">
    <property type="entry name" value="WH-like_DNA-bd_sf"/>
</dbReference>
<dbReference type="EMBL" id="BARS01025827">
    <property type="protein sequence ID" value="GAG08653.1"/>
    <property type="molecule type" value="Genomic_DNA"/>
</dbReference>
<keyword evidence="1" id="KW-0805">Transcription regulation</keyword>
<evidence type="ECO:0000313" key="5">
    <source>
        <dbReference type="EMBL" id="GAG08653.1"/>
    </source>
</evidence>
<comment type="caution">
    <text evidence="5">The sequence shown here is derived from an EMBL/GenBank/DDBJ whole genome shotgun (WGS) entry which is preliminary data.</text>
</comment>
<proteinExistence type="predicted"/>
<keyword evidence="2" id="KW-0238">DNA-binding</keyword>
<dbReference type="SMART" id="SM00420">
    <property type="entry name" value="HTH_DEOR"/>
    <property type="match status" value="1"/>
</dbReference>
<protein>
    <recommendedName>
        <fullName evidence="4">HTH deoR-type domain-containing protein</fullName>
    </recommendedName>
</protein>
<gene>
    <name evidence="5" type="ORF">S01H1_40768</name>
</gene>
<dbReference type="GO" id="GO:0003700">
    <property type="term" value="F:DNA-binding transcription factor activity"/>
    <property type="evidence" value="ECO:0007669"/>
    <property type="project" value="InterPro"/>
</dbReference>
<accession>X0V845</accession>
<evidence type="ECO:0000256" key="3">
    <source>
        <dbReference type="ARBA" id="ARBA00023163"/>
    </source>
</evidence>
<dbReference type="InterPro" id="IPR050313">
    <property type="entry name" value="Carb_Metab_HTH_regulators"/>
</dbReference>
<evidence type="ECO:0000256" key="2">
    <source>
        <dbReference type="ARBA" id="ARBA00023125"/>
    </source>
</evidence>
<dbReference type="PRINTS" id="PR00037">
    <property type="entry name" value="HTHLACR"/>
</dbReference>
<dbReference type="Pfam" id="PF00455">
    <property type="entry name" value="DeoRC"/>
    <property type="match status" value="1"/>
</dbReference>
<feature type="domain" description="HTH deoR-type" evidence="4">
    <location>
        <begin position="1"/>
        <end position="56"/>
    </location>
</feature>
<dbReference type="PANTHER" id="PTHR30363:SF44">
    <property type="entry name" value="AGA OPERON TRANSCRIPTIONAL REPRESSOR-RELATED"/>
    <property type="match status" value="1"/>
</dbReference>
<dbReference type="SMART" id="SM01134">
    <property type="entry name" value="DeoRC"/>
    <property type="match status" value="1"/>
</dbReference>
<reference evidence="5" key="1">
    <citation type="journal article" date="2014" name="Front. Microbiol.">
        <title>High frequency of phylogenetically diverse reductive dehalogenase-homologous genes in deep subseafloor sedimentary metagenomes.</title>
        <authorList>
            <person name="Kawai M."/>
            <person name="Futagami T."/>
            <person name="Toyoda A."/>
            <person name="Takaki Y."/>
            <person name="Nishi S."/>
            <person name="Hori S."/>
            <person name="Arai W."/>
            <person name="Tsubouchi T."/>
            <person name="Morono Y."/>
            <person name="Uchiyama I."/>
            <person name="Ito T."/>
            <person name="Fujiyama A."/>
            <person name="Inagaki F."/>
            <person name="Takami H."/>
        </authorList>
    </citation>
    <scope>NUCLEOTIDE SEQUENCE</scope>
    <source>
        <strain evidence="5">Expedition CK06-06</strain>
    </source>
</reference>